<organism evidence="2 3">
    <name type="scientific">Gomphillus americanus</name>
    <dbReference type="NCBI Taxonomy" id="1940652"/>
    <lineage>
        <taxon>Eukaryota</taxon>
        <taxon>Fungi</taxon>
        <taxon>Dikarya</taxon>
        <taxon>Ascomycota</taxon>
        <taxon>Pezizomycotina</taxon>
        <taxon>Lecanoromycetes</taxon>
        <taxon>OSLEUM clade</taxon>
        <taxon>Ostropomycetidae</taxon>
        <taxon>Ostropales</taxon>
        <taxon>Graphidaceae</taxon>
        <taxon>Gomphilloideae</taxon>
        <taxon>Gomphillus</taxon>
    </lineage>
</organism>
<dbReference type="AlphaFoldDB" id="A0A8H3IYL4"/>
<dbReference type="GO" id="GO:0016491">
    <property type="term" value="F:oxidoreductase activity"/>
    <property type="evidence" value="ECO:0007669"/>
    <property type="project" value="InterPro"/>
</dbReference>
<accession>A0A8H3IYL4</accession>
<gene>
    <name evidence="2" type="ORF">GOMPHAMPRED_006703</name>
</gene>
<sequence>MLSQFFWPWIRQRRNAADRRTCWGYTFYLTPEHMTTEEADRLKQSSDDLADRAYPILAEITSDSSKRSAALPAVVPETTAQSDVLVEDKVLPPGDSVAHADYGKPKVKRDLYALLRDNAASDPTLNKLWTQVNSVPEWVDWEQIARGQEVFYRYGGPALMGLAFQSLLGGMGAGRVVETLTRTGGFSTRVARHRLLETTQHILQCTKSLESLQPGGEGFASSIRVRLLHAAVRTSIMQLAVENPGYYNVSALGIPINDLDCIATIITFSSSLIWISFPRQGIFISKQEAEDYIALWRYVAYLTGTPTDCFETTEKARRAMETLMLYEVNPTETSKILAHNVIECLALQPPNYPSREYLEAFARWLNGNALCDALGIGRPGWYCWSLVAGQVMFSMWMSYTTRAFKGVDRRKIASDNVLARIDSVAELALCGCAAKEFVDLSPIPDLKDRITSVILID</sequence>
<dbReference type="OrthoDB" id="6361347at2759"/>
<dbReference type="InterPro" id="IPR018713">
    <property type="entry name" value="MPAB/Lcp_cat_dom"/>
</dbReference>
<reference evidence="2" key="1">
    <citation type="submission" date="2021-03" db="EMBL/GenBank/DDBJ databases">
        <authorList>
            <person name="Tagirdzhanova G."/>
        </authorList>
    </citation>
    <scope>NUCLEOTIDE SEQUENCE</scope>
</reference>
<name>A0A8H3IYL4_9LECA</name>
<dbReference type="Proteomes" id="UP000664169">
    <property type="component" value="Unassembled WGS sequence"/>
</dbReference>
<dbReference type="InterPro" id="IPR037473">
    <property type="entry name" value="Lcp-like"/>
</dbReference>
<feature type="domain" description="ER-bound oxygenase mpaB/mpaB'/Rubber oxygenase catalytic" evidence="1">
    <location>
        <begin position="158"/>
        <end position="379"/>
    </location>
</feature>
<keyword evidence="3" id="KW-1185">Reference proteome</keyword>
<dbReference type="PANTHER" id="PTHR37539">
    <property type="entry name" value="SECRETED PROTEIN-RELATED"/>
    <property type="match status" value="1"/>
</dbReference>
<dbReference type="EMBL" id="CAJPDQ010000049">
    <property type="protein sequence ID" value="CAF9932919.1"/>
    <property type="molecule type" value="Genomic_DNA"/>
</dbReference>
<evidence type="ECO:0000313" key="2">
    <source>
        <dbReference type="EMBL" id="CAF9932919.1"/>
    </source>
</evidence>
<dbReference type="PANTHER" id="PTHR37539:SF1">
    <property type="entry name" value="ER-BOUND OXYGENASE MPAB_MPAB'_RUBBER OXYGENASE CATALYTIC DOMAIN-CONTAINING PROTEIN"/>
    <property type="match status" value="1"/>
</dbReference>
<protein>
    <recommendedName>
        <fullName evidence="1">ER-bound oxygenase mpaB/mpaB'/Rubber oxygenase catalytic domain-containing protein</fullName>
    </recommendedName>
</protein>
<evidence type="ECO:0000259" key="1">
    <source>
        <dbReference type="Pfam" id="PF09995"/>
    </source>
</evidence>
<comment type="caution">
    <text evidence="2">The sequence shown here is derived from an EMBL/GenBank/DDBJ whole genome shotgun (WGS) entry which is preliminary data.</text>
</comment>
<dbReference type="Pfam" id="PF09995">
    <property type="entry name" value="MPAB_Lcp_cat"/>
    <property type="match status" value="1"/>
</dbReference>
<proteinExistence type="predicted"/>
<evidence type="ECO:0000313" key="3">
    <source>
        <dbReference type="Proteomes" id="UP000664169"/>
    </source>
</evidence>